<evidence type="ECO:0000256" key="6">
    <source>
        <dbReference type="SAM" id="Phobius"/>
    </source>
</evidence>
<dbReference type="Pfam" id="PF12698">
    <property type="entry name" value="ABC2_membrane_3"/>
    <property type="match status" value="1"/>
</dbReference>
<dbReference type="InterPro" id="IPR013525">
    <property type="entry name" value="ABC2_TM"/>
</dbReference>
<keyword evidence="3 6" id="KW-0812">Transmembrane</keyword>
<evidence type="ECO:0000256" key="3">
    <source>
        <dbReference type="ARBA" id="ARBA00022692"/>
    </source>
</evidence>
<dbReference type="PANTHER" id="PTHR30294">
    <property type="entry name" value="MEMBRANE COMPONENT OF ABC TRANSPORTER YHHJ-RELATED"/>
    <property type="match status" value="1"/>
</dbReference>
<dbReference type="Gene3D" id="3.40.1710.10">
    <property type="entry name" value="abc type-2 transporter like domain"/>
    <property type="match status" value="1"/>
</dbReference>
<feature type="transmembrane region" description="Helical" evidence="6">
    <location>
        <begin position="234"/>
        <end position="255"/>
    </location>
</feature>
<evidence type="ECO:0000313" key="9">
    <source>
        <dbReference type="Proteomes" id="UP000664701"/>
    </source>
</evidence>
<dbReference type="PANTHER" id="PTHR30294:SF29">
    <property type="entry name" value="MULTIDRUG ABC TRANSPORTER PERMEASE YBHS-RELATED"/>
    <property type="match status" value="1"/>
</dbReference>
<gene>
    <name evidence="8" type="ORF">DOK78_002863</name>
</gene>
<feature type="transmembrane region" description="Helical" evidence="6">
    <location>
        <begin position="355"/>
        <end position="375"/>
    </location>
</feature>
<evidence type="ECO:0000313" key="8">
    <source>
        <dbReference type="EMBL" id="WYJ78206.1"/>
    </source>
</evidence>
<protein>
    <submittedName>
        <fullName evidence="8">ABC-2 type transport system permease</fullName>
    </submittedName>
</protein>
<name>A0ABZ2SSP1_9ENTE</name>
<feature type="domain" description="ABC-2 type transporter transmembrane" evidence="7">
    <location>
        <begin position="22"/>
        <end position="374"/>
    </location>
</feature>
<evidence type="ECO:0000256" key="1">
    <source>
        <dbReference type="ARBA" id="ARBA00004651"/>
    </source>
</evidence>
<dbReference type="EMBL" id="CP147251">
    <property type="protein sequence ID" value="WYJ78206.1"/>
    <property type="molecule type" value="Genomic_DNA"/>
</dbReference>
<keyword evidence="4 6" id="KW-1133">Transmembrane helix</keyword>
<feature type="transmembrane region" description="Helical" evidence="6">
    <location>
        <begin position="296"/>
        <end position="313"/>
    </location>
</feature>
<comment type="subcellular location">
    <subcellularLocation>
        <location evidence="1">Cell membrane</location>
        <topology evidence="1">Multi-pass membrane protein</topology>
    </subcellularLocation>
</comment>
<keyword evidence="2" id="KW-1003">Cell membrane</keyword>
<evidence type="ECO:0000256" key="5">
    <source>
        <dbReference type="ARBA" id="ARBA00023136"/>
    </source>
</evidence>
<dbReference type="Proteomes" id="UP000664701">
    <property type="component" value="Chromosome"/>
</dbReference>
<proteinExistence type="predicted"/>
<evidence type="ECO:0000256" key="4">
    <source>
        <dbReference type="ARBA" id="ARBA00022989"/>
    </source>
</evidence>
<evidence type="ECO:0000259" key="7">
    <source>
        <dbReference type="Pfam" id="PF12698"/>
    </source>
</evidence>
<feature type="transmembrane region" description="Helical" evidence="6">
    <location>
        <begin position="189"/>
        <end position="209"/>
    </location>
</feature>
<feature type="transmembrane region" description="Helical" evidence="6">
    <location>
        <begin position="261"/>
        <end position="284"/>
    </location>
</feature>
<evidence type="ECO:0000256" key="2">
    <source>
        <dbReference type="ARBA" id="ARBA00022475"/>
    </source>
</evidence>
<reference evidence="8 9" key="1">
    <citation type="submission" date="2021-03" db="EMBL/GenBank/DDBJ databases">
        <authorList>
            <person name="Gilmore M.S."/>
            <person name="Schwartzman J."/>
            <person name="Van Tyne D."/>
            <person name="Martin M."/>
            <person name="Earl A.M."/>
            <person name="Manson A.L."/>
            <person name="Straub T."/>
            <person name="Salamzade R."/>
            <person name="Saavedra J."/>
            <person name="Lebreton F."/>
            <person name="Prichula J."/>
            <person name="Schaufler K."/>
            <person name="Gaca A."/>
            <person name="Sgardioli B."/>
            <person name="Wagenaar J."/>
            <person name="Strong T."/>
        </authorList>
    </citation>
    <scope>NUCLEOTIDE SEQUENCE [LARGE SCALE GENOMIC DNA]</scope>
    <source>
        <strain evidence="8 9">DIV2402</strain>
    </source>
</reference>
<accession>A0ABZ2SSP1</accession>
<keyword evidence="9" id="KW-1185">Reference proteome</keyword>
<dbReference type="InterPro" id="IPR051449">
    <property type="entry name" value="ABC-2_transporter_component"/>
</dbReference>
<dbReference type="RefSeq" id="WP_207941632.1">
    <property type="nucleotide sequence ID" value="NZ_CP147251.1"/>
</dbReference>
<reference evidence="8 9" key="2">
    <citation type="submission" date="2024-03" db="EMBL/GenBank/DDBJ databases">
        <title>The Genome Sequence of Enterococcus sp. DIV2402.</title>
        <authorList>
            <consortium name="The Broad Institute Genomics Platform"/>
            <consortium name="The Broad Institute Microbial Omics Core"/>
            <consortium name="The Broad Institute Genomic Center for Infectious Diseases"/>
            <person name="Earl A."/>
            <person name="Manson A."/>
            <person name="Gilmore M."/>
            <person name="Schwartman J."/>
            <person name="Shea T."/>
            <person name="Abouelleil A."/>
            <person name="Cao P."/>
            <person name="Chapman S."/>
            <person name="Cusick C."/>
            <person name="Young S."/>
            <person name="Neafsey D."/>
            <person name="Nusbaum C."/>
            <person name="Birren B."/>
        </authorList>
    </citation>
    <scope>NUCLEOTIDE SEQUENCE [LARGE SCALE GENOMIC DNA]</scope>
    <source>
        <strain evidence="8 9">DIV2402</strain>
    </source>
</reference>
<organism evidence="8 9">
    <name type="scientific">Candidatus Enterococcus lowellii</name>
    <dbReference type="NCBI Taxonomy" id="2230877"/>
    <lineage>
        <taxon>Bacteria</taxon>
        <taxon>Bacillati</taxon>
        <taxon>Bacillota</taxon>
        <taxon>Bacilli</taxon>
        <taxon>Lactobacillales</taxon>
        <taxon>Enterococcaceae</taxon>
        <taxon>Enterococcus</taxon>
    </lineage>
</organism>
<sequence>MIIYKTIIKLLKANKGALLLGIAITMFITFTQSGQIRDEQTTLQTAKIVILSQDDSPLTQSLIDYLKEEQRVVTLEDTSQRALDDALYFGKTDYILTIPDSFTTSLTNGKKPHVTIQTKPGTYTKTLVNTTINQFLNTYLLYQKAQPALSQQTVLEQTTQTLSQKSTVTLDPTYTQKVNQSIGARFINLLAYGLFSTIFSAYGLVNLAFNRPEVKMRNSCSPVSRRSFSRKISLATISYSFLATIGFSSFIIYISKLRDPQIIGLFSISIFAFFLAMVTFSTLITNLVKSSETISGVNNVFILGSCFISGVFVPSEFLPDIVNKIAAFTPTYWFVQSNMLIGESITYNQKFFEAIGLNLLVLFAFSAVFMVLNLMNMREKSLTSLISHKRTTR</sequence>
<keyword evidence="5 6" id="KW-0472">Membrane</keyword>